<protein>
    <submittedName>
        <fullName evidence="1">Uncharacterized protein</fullName>
    </submittedName>
</protein>
<comment type="caution">
    <text evidence="1">The sequence shown here is derived from an EMBL/GenBank/DDBJ whole genome shotgun (WGS) entry which is preliminary data.</text>
</comment>
<accession>A0ACC7NU10</accession>
<dbReference type="EMBL" id="JBJURJ010000004">
    <property type="protein sequence ID" value="MFM9328236.1"/>
    <property type="molecule type" value="Genomic_DNA"/>
</dbReference>
<sequence>MTAFAFTPIWEGAEGSSILGMNGGLPESPDRSLLVYARKQHLDRADDHRTEIWVCNYDLTGHRKVYEVICGNHNGPSATFLNNDWIVFRGQNEQQFSYFLIYDIRREQAVYGPIIAKESHRGENGFYPFSISDQYVGQNPDYPEIGRPGVYTLELATGKIRQVMDSEDLLAFIRSRGLTPNENTIRMSHVQLNPSATRVMMRLSVEECKVLGALGCYDLETGAWHLIPDKPIHQLWYDDDSYMAMYHHHDGKRIVKETSRMNRYSLDGEIIEPLGGIGNHIDGSPDRKWFASDTCFPGSSIDIRLYRKGELEPVAVLDSHPFHEEVFGLQVHPNPTFSQDGKRIYFNRLVSKNRAVAGFVDISDLIGKG</sequence>
<dbReference type="Proteomes" id="UP001631969">
    <property type="component" value="Unassembled WGS sequence"/>
</dbReference>
<keyword evidence="2" id="KW-1185">Reference proteome</keyword>
<gene>
    <name evidence="1" type="ORF">ACI1P1_08060</name>
</gene>
<organism evidence="1 2">
    <name type="scientific">Paenibacillus mesotrionivorans</name>
    <dbReference type="NCBI Taxonomy" id="3160968"/>
    <lineage>
        <taxon>Bacteria</taxon>
        <taxon>Bacillati</taxon>
        <taxon>Bacillota</taxon>
        <taxon>Bacilli</taxon>
        <taxon>Bacillales</taxon>
        <taxon>Paenibacillaceae</taxon>
        <taxon>Paenibacillus</taxon>
    </lineage>
</organism>
<proteinExistence type="predicted"/>
<evidence type="ECO:0000313" key="2">
    <source>
        <dbReference type="Proteomes" id="UP001631969"/>
    </source>
</evidence>
<name>A0ACC7NU10_9BACL</name>
<reference evidence="1" key="1">
    <citation type="submission" date="2024-12" db="EMBL/GenBank/DDBJ databases">
        <authorList>
            <person name="Wu N."/>
        </authorList>
    </citation>
    <scope>NUCLEOTIDE SEQUENCE</scope>
    <source>
        <strain evidence="1">P15</strain>
    </source>
</reference>
<evidence type="ECO:0000313" key="1">
    <source>
        <dbReference type="EMBL" id="MFM9328236.1"/>
    </source>
</evidence>